<feature type="domain" description="HTH asnC-type" evidence="4">
    <location>
        <begin position="6"/>
        <end position="67"/>
    </location>
</feature>
<dbReference type="PANTHER" id="PTHR30154">
    <property type="entry name" value="LEUCINE-RESPONSIVE REGULATORY PROTEIN"/>
    <property type="match status" value="1"/>
</dbReference>
<dbReference type="GO" id="GO:0005829">
    <property type="term" value="C:cytosol"/>
    <property type="evidence" value="ECO:0007669"/>
    <property type="project" value="TreeGrafter"/>
</dbReference>
<dbReference type="SMART" id="SM00344">
    <property type="entry name" value="HTH_ASNC"/>
    <property type="match status" value="1"/>
</dbReference>
<dbReference type="RefSeq" id="WP_254288473.1">
    <property type="nucleotide sequence ID" value="NZ_JAMLDY010000006.1"/>
</dbReference>
<dbReference type="Pfam" id="PF13412">
    <property type="entry name" value="HTH_24"/>
    <property type="match status" value="1"/>
</dbReference>
<evidence type="ECO:0000313" key="5">
    <source>
        <dbReference type="EMBL" id="MCP3734470.1"/>
    </source>
</evidence>
<sequence>MTQPPPDALDRKILAQLLANSDLTSAELGEAVGLSPSAAHRRVGSLRTRGFITGYQAVLSKAARGNPSVVLVNVTLRDQREETMAAFEREIGDVPEIRDCFLMSGEADYMLHVEVRRDDTFERIHRETLSRLPGVTRLASHFVIREVFRRP</sequence>
<dbReference type="InterPro" id="IPR000485">
    <property type="entry name" value="AsnC-type_HTH_dom"/>
</dbReference>
<keyword evidence="3" id="KW-0804">Transcription</keyword>
<dbReference type="SUPFAM" id="SSF46785">
    <property type="entry name" value="Winged helix' DNA-binding domain"/>
    <property type="match status" value="1"/>
</dbReference>
<dbReference type="InterPro" id="IPR019885">
    <property type="entry name" value="Tscrpt_reg_HTH_AsnC-type_CS"/>
</dbReference>
<gene>
    <name evidence="5" type="ORF">M9979_06215</name>
</gene>
<dbReference type="PANTHER" id="PTHR30154:SF46">
    <property type="entry name" value="TRANSCRIPTIONAL REGULATORY PROTEIN"/>
    <property type="match status" value="1"/>
</dbReference>
<reference evidence="5" key="1">
    <citation type="submission" date="2022-05" db="EMBL/GenBank/DDBJ databases">
        <title>Sphingomonas sp. strain RP10 Genome sequencing and assembly.</title>
        <authorList>
            <person name="Kim I."/>
        </authorList>
    </citation>
    <scope>NUCLEOTIDE SEQUENCE</scope>
    <source>
        <strain evidence="5">RP10</strain>
    </source>
</reference>
<keyword evidence="2" id="KW-0238">DNA-binding</keyword>
<dbReference type="InterPro" id="IPR019887">
    <property type="entry name" value="Tscrpt_reg_AsnC/Lrp_C"/>
</dbReference>
<dbReference type="PROSITE" id="PS50956">
    <property type="entry name" value="HTH_ASNC_2"/>
    <property type="match status" value="1"/>
</dbReference>
<keyword evidence="1" id="KW-0805">Transcription regulation</keyword>
<keyword evidence="6" id="KW-1185">Reference proteome</keyword>
<evidence type="ECO:0000256" key="3">
    <source>
        <dbReference type="ARBA" id="ARBA00023163"/>
    </source>
</evidence>
<comment type="caution">
    <text evidence="5">The sequence shown here is derived from an EMBL/GenBank/DDBJ whole genome shotgun (WGS) entry which is preliminary data.</text>
</comment>
<evidence type="ECO:0000313" key="6">
    <source>
        <dbReference type="Proteomes" id="UP001139486"/>
    </source>
</evidence>
<dbReference type="SUPFAM" id="SSF54909">
    <property type="entry name" value="Dimeric alpha+beta barrel"/>
    <property type="match status" value="1"/>
</dbReference>
<dbReference type="GO" id="GO:0006355">
    <property type="term" value="P:regulation of DNA-templated transcription"/>
    <property type="evidence" value="ECO:0007669"/>
    <property type="project" value="UniProtKB-ARBA"/>
</dbReference>
<dbReference type="GO" id="GO:0043200">
    <property type="term" value="P:response to amino acid"/>
    <property type="evidence" value="ECO:0007669"/>
    <property type="project" value="TreeGrafter"/>
</dbReference>
<protein>
    <submittedName>
        <fullName evidence="5">Lrp/AsnC family transcriptional regulator</fullName>
    </submittedName>
</protein>
<dbReference type="InterPro" id="IPR011008">
    <property type="entry name" value="Dimeric_a/b-barrel"/>
</dbReference>
<evidence type="ECO:0000256" key="1">
    <source>
        <dbReference type="ARBA" id="ARBA00023015"/>
    </source>
</evidence>
<dbReference type="EMBL" id="JAMLDY010000006">
    <property type="protein sequence ID" value="MCP3734470.1"/>
    <property type="molecule type" value="Genomic_DNA"/>
</dbReference>
<evidence type="ECO:0000256" key="2">
    <source>
        <dbReference type="ARBA" id="ARBA00023125"/>
    </source>
</evidence>
<dbReference type="Gene3D" id="3.30.70.920">
    <property type="match status" value="1"/>
</dbReference>
<organism evidence="5 6">
    <name type="scientific">Sphingomonas liriopis</name>
    <dbReference type="NCBI Taxonomy" id="2949094"/>
    <lineage>
        <taxon>Bacteria</taxon>
        <taxon>Pseudomonadati</taxon>
        <taxon>Pseudomonadota</taxon>
        <taxon>Alphaproteobacteria</taxon>
        <taxon>Sphingomonadales</taxon>
        <taxon>Sphingomonadaceae</taxon>
        <taxon>Sphingomonas</taxon>
    </lineage>
</organism>
<dbReference type="PRINTS" id="PR00033">
    <property type="entry name" value="HTHASNC"/>
</dbReference>
<proteinExistence type="predicted"/>
<dbReference type="InterPro" id="IPR036388">
    <property type="entry name" value="WH-like_DNA-bd_sf"/>
</dbReference>
<dbReference type="Gene3D" id="1.10.10.10">
    <property type="entry name" value="Winged helix-like DNA-binding domain superfamily/Winged helix DNA-binding domain"/>
    <property type="match status" value="1"/>
</dbReference>
<name>A0A9X2KQ08_9SPHN</name>
<dbReference type="InterPro" id="IPR019888">
    <property type="entry name" value="Tscrpt_reg_AsnC-like"/>
</dbReference>
<dbReference type="InterPro" id="IPR036390">
    <property type="entry name" value="WH_DNA-bd_sf"/>
</dbReference>
<dbReference type="InterPro" id="IPR011991">
    <property type="entry name" value="ArsR-like_HTH"/>
</dbReference>
<dbReference type="Pfam" id="PF01037">
    <property type="entry name" value="AsnC_trans_reg"/>
    <property type="match status" value="1"/>
</dbReference>
<dbReference type="GO" id="GO:0043565">
    <property type="term" value="F:sequence-specific DNA binding"/>
    <property type="evidence" value="ECO:0007669"/>
    <property type="project" value="InterPro"/>
</dbReference>
<evidence type="ECO:0000259" key="4">
    <source>
        <dbReference type="PROSITE" id="PS50956"/>
    </source>
</evidence>
<dbReference type="CDD" id="cd00090">
    <property type="entry name" value="HTH_ARSR"/>
    <property type="match status" value="1"/>
</dbReference>
<dbReference type="PROSITE" id="PS00519">
    <property type="entry name" value="HTH_ASNC_1"/>
    <property type="match status" value="1"/>
</dbReference>
<dbReference type="Proteomes" id="UP001139486">
    <property type="component" value="Unassembled WGS sequence"/>
</dbReference>
<dbReference type="AlphaFoldDB" id="A0A9X2KQ08"/>
<accession>A0A9X2KQ08</accession>